<accession>A0A1G9L6A7</accession>
<evidence type="ECO:0000256" key="1">
    <source>
        <dbReference type="SAM" id="SignalP"/>
    </source>
</evidence>
<feature type="chain" id="PRO_5010197870" evidence="1">
    <location>
        <begin position="22"/>
        <end position="444"/>
    </location>
</feature>
<sequence length="444" mass="51256">MKKLTTVLLLFSCLLYTKVNAQTKNVPVKYIDTVFPRILKKLTHYQDTTNKIYDDHKNYLISRYSFRSLIQKDYSKITVGENSFSKVGRFATLQIDEDGSKFYFTPFVFVVKKEPLDGPFKYIHAIDISGEMSKKIFDFKNKKSLKAGYSFTWIVNEGYKPKPGARNEVFHKAIVDEAFGETKEKYENAKTDFSDYLDISDEIEEKDSAKVHKGAKKRFFNTLEELELKYYKEKWTAKRISWFKLNVTPFSWDNFKYLDPQIATSLSKPIDKSVYTANIKLSYNQLHTVTTAKNLQFYWSAFAALSRKHTLSEISSPSRWYNLKKLTDSTSILAEDESVFSMTSTDFKSRVRPDFGAQFIVLFDVFNETNIGIDLATSFNGLVTSSPSSYVNSTSLGLIIPFKDKEGNNSINFELFYERKSYLNTSLKNAGFWGIKFGLPFTKP</sequence>
<dbReference type="AlphaFoldDB" id="A0A1G9L6A7"/>
<keyword evidence="3" id="KW-1185">Reference proteome</keyword>
<gene>
    <name evidence="2" type="ORF">SAMN05421820_101788</name>
</gene>
<dbReference type="Proteomes" id="UP000183200">
    <property type="component" value="Unassembled WGS sequence"/>
</dbReference>
<evidence type="ECO:0000313" key="2">
    <source>
        <dbReference type="EMBL" id="SDL57481.1"/>
    </source>
</evidence>
<keyword evidence="1" id="KW-0732">Signal</keyword>
<dbReference type="OrthoDB" id="1222007at2"/>
<protein>
    <submittedName>
        <fullName evidence="2">Uncharacterized protein</fullName>
    </submittedName>
</protein>
<dbReference type="RefSeq" id="WP_074604781.1">
    <property type="nucleotide sequence ID" value="NZ_FNGY01000001.1"/>
</dbReference>
<proteinExistence type="predicted"/>
<evidence type="ECO:0000313" key="3">
    <source>
        <dbReference type="Proteomes" id="UP000183200"/>
    </source>
</evidence>
<name>A0A1G9L6A7_9SPHI</name>
<dbReference type="EMBL" id="FNGY01000001">
    <property type="protein sequence ID" value="SDL57481.1"/>
    <property type="molecule type" value="Genomic_DNA"/>
</dbReference>
<organism evidence="2 3">
    <name type="scientific">Pedobacter steynii</name>
    <dbReference type="NCBI Taxonomy" id="430522"/>
    <lineage>
        <taxon>Bacteria</taxon>
        <taxon>Pseudomonadati</taxon>
        <taxon>Bacteroidota</taxon>
        <taxon>Sphingobacteriia</taxon>
        <taxon>Sphingobacteriales</taxon>
        <taxon>Sphingobacteriaceae</taxon>
        <taxon>Pedobacter</taxon>
    </lineage>
</organism>
<reference evidence="3" key="1">
    <citation type="submission" date="2016-10" db="EMBL/GenBank/DDBJ databases">
        <authorList>
            <person name="Varghese N."/>
            <person name="Submissions S."/>
        </authorList>
    </citation>
    <scope>NUCLEOTIDE SEQUENCE [LARGE SCALE GENOMIC DNA]</scope>
    <source>
        <strain evidence="3">DSM 19110</strain>
    </source>
</reference>
<feature type="signal peptide" evidence="1">
    <location>
        <begin position="1"/>
        <end position="21"/>
    </location>
</feature>